<keyword evidence="4" id="KW-1185">Reference proteome</keyword>
<feature type="transmembrane region" description="Helical" evidence="2">
    <location>
        <begin position="59"/>
        <end position="80"/>
    </location>
</feature>
<keyword evidence="2" id="KW-0472">Membrane</keyword>
<proteinExistence type="predicted"/>
<feature type="region of interest" description="Disordered" evidence="1">
    <location>
        <begin position="225"/>
        <end position="260"/>
    </location>
</feature>
<reference evidence="3 4" key="1">
    <citation type="journal article" date="2018" name="Mol. Ecol.">
        <title>The obligate alkalophilic soda-lake fungus Sodiomyces alkalinus has shifted to a protein diet.</title>
        <authorList>
            <person name="Grum-Grzhimaylo A.A."/>
            <person name="Falkoski D.L."/>
            <person name="van den Heuvel J."/>
            <person name="Valero-Jimenez C.A."/>
            <person name="Min B."/>
            <person name="Choi I.G."/>
            <person name="Lipzen A."/>
            <person name="Daum C.G."/>
            <person name="Aanen D.K."/>
            <person name="Tsang A."/>
            <person name="Henrissat B."/>
            <person name="Bilanenko E.N."/>
            <person name="de Vries R.P."/>
            <person name="van Kan J.A.L."/>
            <person name="Grigoriev I.V."/>
            <person name="Debets A.J.M."/>
        </authorList>
    </citation>
    <scope>NUCLEOTIDE SEQUENCE [LARGE SCALE GENOMIC DNA]</scope>
    <source>
        <strain evidence="3 4">F11</strain>
    </source>
</reference>
<feature type="compositionally biased region" description="Polar residues" evidence="1">
    <location>
        <begin position="251"/>
        <end position="260"/>
    </location>
</feature>
<feature type="region of interest" description="Disordered" evidence="1">
    <location>
        <begin position="91"/>
        <end position="112"/>
    </location>
</feature>
<evidence type="ECO:0000313" key="3">
    <source>
        <dbReference type="EMBL" id="ROT43151.1"/>
    </source>
</evidence>
<feature type="compositionally biased region" description="Polar residues" evidence="1">
    <location>
        <begin position="91"/>
        <end position="107"/>
    </location>
</feature>
<keyword evidence="2" id="KW-0812">Transmembrane</keyword>
<organism evidence="3 4">
    <name type="scientific">Sodiomyces alkalinus (strain CBS 110278 / VKM F-3762 / F11)</name>
    <name type="common">Alkaliphilic filamentous fungus</name>
    <dbReference type="NCBI Taxonomy" id="1314773"/>
    <lineage>
        <taxon>Eukaryota</taxon>
        <taxon>Fungi</taxon>
        <taxon>Dikarya</taxon>
        <taxon>Ascomycota</taxon>
        <taxon>Pezizomycotina</taxon>
        <taxon>Sordariomycetes</taxon>
        <taxon>Hypocreomycetidae</taxon>
        <taxon>Glomerellales</taxon>
        <taxon>Plectosphaerellaceae</taxon>
        <taxon>Sodiomyces</taxon>
    </lineage>
</organism>
<name>A0A3N2Q8P3_SODAK</name>
<evidence type="ECO:0000256" key="2">
    <source>
        <dbReference type="SAM" id="Phobius"/>
    </source>
</evidence>
<dbReference type="AlphaFoldDB" id="A0A3N2Q8P3"/>
<dbReference type="OrthoDB" id="3926238at2759"/>
<dbReference type="RefSeq" id="XP_028470957.1">
    <property type="nucleotide sequence ID" value="XM_028614746.1"/>
</dbReference>
<evidence type="ECO:0000313" key="4">
    <source>
        <dbReference type="Proteomes" id="UP000272025"/>
    </source>
</evidence>
<dbReference type="GeneID" id="39583224"/>
<dbReference type="Proteomes" id="UP000272025">
    <property type="component" value="Unassembled WGS sequence"/>
</dbReference>
<keyword evidence="2" id="KW-1133">Transmembrane helix</keyword>
<evidence type="ECO:0000256" key="1">
    <source>
        <dbReference type="SAM" id="MobiDB-lite"/>
    </source>
</evidence>
<gene>
    <name evidence="3" type="ORF">SODALDRAFT_375364</name>
</gene>
<accession>A0A3N2Q8P3</accession>
<dbReference type="EMBL" id="ML119051">
    <property type="protein sequence ID" value="ROT43151.1"/>
    <property type="molecule type" value="Genomic_DNA"/>
</dbReference>
<protein>
    <submittedName>
        <fullName evidence="3">Uncharacterized protein</fullName>
    </submittedName>
</protein>
<sequence length="465" mass="51800">MLHLGNPKIHMRNNHRTFQREKSVTLTISVSLIPSFLQLVGEFEEGSLTTFRSTDSGYNVGSCIIIVVIFSASFIHHVYVASFVSQGQSPSADGQSGNVPGQGNSSEVAEDSGACGIGCTLSGRYDGRYDLRFASPPFAGLESEFQEHLLSLPTGWACACACPMMVNFFPEATSPSYLRIHEASYWAALPDNSHVTRFCDSRLISQSFLMSPSLLLSSTVLQPDQNHRNTSARHTETQDSKLGCTAPPPTSTVVSSQTLQPEVLGTREEQTRARKAFCRNLDPIWSVLLPRTNKQGGIPQFLSLAINHCAGSQPHNHGCPQLANNFVLFLDRIRACLRDEKPLQQAVRLRKKTTLGSGHEHIDDYIETVRSPLIERIHLTQKKSPNISYHSVALLTGVAMCQYYAHVFVCKHLTFAFARFCHPASLIQKPCSKRQIWHTIHLEEACDECIMWFPDKFPAKRRRGD</sequence>